<dbReference type="InterPro" id="IPR045851">
    <property type="entry name" value="AMP-bd_C_sf"/>
</dbReference>
<evidence type="ECO:0000259" key="3">
    <source>
        <dbReference type="PROSITE" id="PS50075"/>
    </source>
</evidence>
<dbReference type="RefSeq" id="WP_012699624.1">
    <property type="nucleotide sequence ID" value="NZ_CP144734.1"/>
</dbReference>
<feature type="domain" description="Carrier" evidence="3">
    <location>
        <begin position="947"/>
        <end position="1023"/>
    </location>
</feature>
<proteinExistence type="predicted"/>
<evidence type="ECO:0000256" key="2">
    <source>
        <dbReference type="ARBA" id="ARBA00022553"/>
    </source>
</evidence>
<keyword evidence="1" id="KW-0596">Phosphopantetheine</keyword>
<dbReference type="GO" id="GO:0044550">
    <property type="term" value="P:secondary metabolite biosynthetic process"/>
    <property type="evidence" value="ECO:0007669"/>
    <property type="project" value="TreeGrafter"/>
</dbReference>
<dbReference type="SUPFAM" id="SSF52777">
    <property type="entry name" value="CoA-dependent acyltransferases"/>
    <property type="match status" value="2"/>
</dbReference>
<dbReference type="InterPro" id="IPR020806">
    <property type="entry name" value="PKS_PP-bd"/>
</dbReference>
<organism evidence="4 5">
    <name type="scientific">Azotobacter vinelandii (strain DJ / ATCC BAA-1303)</name>
    <dbReference type="NCBI Taxonomy" id="322710"/>
    <lineage>
        <taxon>Bacteria</taxon>
        <taxon>Pseudomonadati</taxon>
        <taxon>Pseudomonadota</taxon>
        <taxon>Gammaproteobacteria</taxon>
        <taxon>Pseudomonadales</taxon>
        <taxon>Pseudomonadaceae</taxon>
        <taxon>Azotobacter</taxon>
    </lineage>
</organism>
<keyword evidence="5" id="KW-1185">Reference proteome</keyword>
<accession>C1DNI4</accession>
<dbReference type="eggNOG" id="COG1020">
    <property type="taxonomic scope" value="Bacteria"/>
</dbReference>
<dbReference type="SMART" id="SM00823">
    <property type="entry name" value="PKS_PP"/>
    <property type="match status" value="1"/>
</dbReference>
<dbReference type="Gene3D" id="1.10.1200.10">
    <property type="entry name" value="ACP-like"/>
    <property type="match status" value="1"/>
</dbReference>
<dbReference type="PANTHER" id="PTHR45527:SF1">
    <property type="entry name" value="FATTY ACID SYNTHASE"/>
    <property type="match status" value="1"/>
</dbReference>
<dbReference type="Proteomes" id="UP000002424">
    <property type="component" value="Chromosome"/>
</dbReference>
<dbReference type="Pfam" id="PF00501">
    <property type="entry name" value="AMP-binding"/>
    <property type="match status" value="1"/>
</dbReference>
<evidence type="ECO:0000256" key="1">
    <source>
        <dbReference type="ARBA" id="ARBA00022450"/>
    </source>
</evidence>
<dbReference type="InterPro" id="IPR001242">
    <property type="entry name" value="Condensation_dom"/>
</dbReference>
<dbReference type="Gene3D" id="3.30.300.30">
    <property type="match status" value="1"/>
</dbReference>
<name>C1DNI4_AZOVD</name>
<dbReference type="OrthoDB" id="9757559at2"/>
<dbReference type="EnsemblBacteria" id="ACO77200">
    <property type="protein sequence ID" value="ACO77200"/>
    <property type="gene ID" value="Avin_09680"/>
</dbReference>
<dbReference type="STRING" id="322710.Avin_09680"/>
<dbReference type="PROSITE" id="PS50075">
    <property type="entry name" value="CARRIER"/>
    <property type="match status" value="1"/>
</dbReference>
<evidence type="ECO:0000313" key="4">
    <source>
        <dbReference type="EMBL" id="ACO77200.1"/>
    </source>
</evidence>
<dbReference type="PANTHER" id="PTHR45527">
    <property type="entry name" value="NONRIBOSOMAL PEPTIDE SYNTHETASE"/>
    <property type="match status" value="1"/>
</dbReference>
<sequence length="1292" mass="145285">MGMLERSYRLLAAQEGFYYGHELRDNKADFNVAEYVVIEGEFDVDRFYQANKSVLADIETLSFVFRSHDGHGRQQHLPRPVKLELVDLRGLSTGFEIALSQMTVDSAKPFDITNDVLYRQCLYRISDSCQLWYFCSHHLVLDAFAMLQVLSRVAKAYRSVGAVVIDRTASNFSAVVSAEDAYLESATYALNYDYWQHQVSLLPEPTSLSPKPQHAGECLRFSCEEPVPTGWFGLMAEKVDWPSRLITSLLVYLWMMSGNRRQVIGIPMLARKAPAEWAVPACRVNVLPLSVELCAEASVEQTLAAVSDRLSQLKRHQQYPAGALSSGLQSLPFNTVLNILPFTPHVMFDIQQESEVRNIRAGAVNDIAFTVRPDLAGSRLHVTVDANGRLYSASDLQMHVSGLLNVVRTLMAQPQIHLSALPRPRPMAWLEGARACARQDVLSSIFDRAQNQGKQVALTDICNPQENWQSITYQVLVDEVERLAHSLRECAAFDLLVLDLPRSSDSILFMLIALRLGVPFVVLNPMRAQQMLEVLVQHATHALLVARQEVSSDSAGWQESAQYLQIKGYEALRFTRLQGEGTSGFGALAYLMFTSGTAGKAKAVKISRQAMDAFVGTAVNRYGFDTTDVVLNFSEHFFDACIEEIFGALTAGARLVIRPADAHRSTRHFLSFCAMQAITVLDLPTAYWHEMAIAMDAHMMKRTRVRLVVIGGERVSEQALYHWFEKVGDSPQLFNSYGPTEATVVATCALLDKAEGASIGRPLAGVQCAILGPGLTLLPQGASGELLLFGDTLAEGYLGDAERTTERFVEICIDGKMRRGYRTGDLALLGRDNQLHYMGRLDHEVKIAGQRLNLSELEALIEACAGVREVCVVLQESIFPRSLSAHIYGDPALEQTVRRDLGSQIAPEFLPRSYHWHASPLPKTFSGKIDRAQLQRHGKKTPPLSLPKIVERQGWLEQHVRMIWCESLGSNEALDFFQQGGDSLMALRMVNRLNAELGLALTMETVFDSKTLKGLLAYIVREITKLGLQVDCLELRNALLKPPSPVQWSARRTVFLEAHPLHHFADLQGLAEKLDLYLVVSRNDDAQPVGKDCSVQDRLYWHDVQGGLWHQGQAWPVTQIPAVQYAIFIMPHRPEAYPAWSQRCLERLRQLQMHNLERALIVTDREGRRWFEKHILSAAECKRLEFHTCSPHALQERQHQEELIVDWSVRIGYFPDLNLPPCFVSMRNLLAELAGRPGRVRMSVRDRLFARAQSFNPDVKVCSFAQWLKEITRYSGSPCHRLEQRTVYRLNL</sequence>
<dbReference type="SUPFAM" id="SSF47336">
    <property type="entry name" value="ACP-like"/>
    <property type="match status" value="1"/>
</dbReference>
<evidence type="ECO:0000313" key="5">
    <source>
        <dbReference type="Proteomes" id="UP000002424"/>
    </source>
</evidence>
<reference evidence="4 5" key="1">
    <citation type="journal article" date="2009" name="J. Bacteriol.">
        <title>Genome sequence of Azotobacter vinelandii, an obligate aerobe specialized to support diverse anaerobic metabolic processes.</title>
        <authorList>
            <person name="Setubal J.C."/>
            <person name="dos Santos P."/>
            <person name="Goldman B.S."/>
            <person name="Ertesvag H."/>
            <person name="Espin G."/>
            <person name="Rubio L.M."/>
            <person name="Valla S."/>
            <person name="Almeida N.F."/>
            <person name="Balasubramanian D."/>
            <person name="Cromes L."/>
            <person name="Curatti L."/>
            <person name="Du Z."/>
            <person name="Godsy E."/>
            <person name="Goodner B."/>
            <person name="Hellner-Burris K."/>
            <person name="Hernandez J.A."/>
            <person name="Houmiel K."/>
            <person name="Imperial J."/>
            <person name="Kennedy C."/>
            <person name="Larson T.J."/>
            <person name="Latreille P."/>
            <person name="Ligon L.S."/>
            <person name="Lu J."/>
            <person name="Maerk M."/>
            <person name="Miller N.M."/>
            <person name="Norton S."/>
            <person name="O'Carroll I.P."/>
            <person name="Paulsen I."/>
            <person name="Raulfs E.C."/>
            <person name="Roemer R."/>
            <person name="Rosser J."/>
            <person name="Segura D."/>
            <person name="Slater S."/>
            <person name="Stricklin S.L."/>
            <person name="Studholme D.J."/>
            <person name="Sun J."/>
            <person name="Viana C.J."/>
            <person name="Wallin E."/>
            <person name="Wang B."/>
            <person name="Wheeler C."/>
            <person name="Zhu H."/>
            <person name="Dean D.R."/>
            <person name="Dixon R."/>
            <person name="Wood D."/>
        </authorList>
    </citation>
    <scope>NUCLEOTIDE SEQUENCE [LARGE SCALE GENOMIC DNA]</scope>
    <source>
        <strain evidence="5">DJ / ATCC BAA-1303</strain>
    </source>
</reference>
<dbReference type="GO" id="GO:0031177">
    <property type="term" value="F:phosphopantetheine binding"/>
    <property type="evidence" value="ECO:0007669"/>
    <property type="project" value="InterPro"/>
</dbReference>
<dbReference type="Gene3D" id="3.40.50.12780">
    <property type="entry name" value="N-terminal domain of ligase-like"/>
    <property type="match status" value="1"/>
</dbReference>
<dbReference type="Gene3D" id="3.30.559.10">
    <property type="entry name" value="Chloramphenicol acetyltransferase-like domain"/>
    <property type="match status" value="1"/>
</dbReference>
<dbReference type="GO" id="GO:0043041">
    <property type="term" value="P:amino acid activation for nonribosomal peptide biosynthetic process"/>
    <property type="evidence" value="ECO:0007669"/>
    <property type="project" value="TreeGrafter"/>
</dbReference>
<dbReference type="EMBL" id="CP001157">
    <property type="protein sequence ID" value="ACO77200.1"/>
    <property type="molecule type" value="Genomic_DNA"/>
</dbReference>
<dbReference type="InterPro" id="IPR000873">
    <property type="entry name" value="AMP-dep_synth/lig_dom"/>
</dbReference>
<dbReference type="InterPro" id="IPR042099">
    <property type="entry name" value="ANL_N_sf"/>
</dbReference>
<dbReference type="Pfam" id="PF00668">
    <property type="entry name" value="Condensation"/>
    <property type="match status" value="1"/>
</dbReference>
<dbReference type="Pfam" id="PF00550">
    <property type="entry name" value="PP-binding"/>
    <property type="match status" value="1"/>
</dbReference>
<dbReference type="InterPro" id="IPR023213">
    <property type="entry name" value="CAT-like_dom_sf"/>
</dbReference>
<dbReference type="SUPFAM" id="SSF56801">
    <property type="entry name" value="Acetyl-CoA synthetase-like"/>
    <property type="match status" value="1"/>
</dbReference>
<dbReference type="Gene3D" id="3.30.559.30">
    <property type="entry name" value="Nonribosomal peptide synthetase, condensation domain"/>
    <property type="match status" value="1"/>
</dbReference>
<dbReference type="GO" id="GO:0016874">
    <property type="term" value="F:ligase activity"/>
    <property type="evidence" value="ECO:0007669"/>
    <property type="project" value="UniProtKB-KW"/>
</dbReference>
<keyword evidence="2" id="KW-0597">Phosphoprotein</keyword>
<gene>
    <name evidence="4" type="ordered locus">Avin_09680</name>
</gene>
<dbReference type="InterPro" id="IPR036736">
    <property type="entry name" value="ACP-like_sf"/>
</dbReference>
<dbReference type="KEGG" id="avn:Avin_09680"/>
<dbReference type="HOGENOM" id="CLU_262105_0_0_6"/>
<dbReference type="InterPro" id="IPR009081">
    <property type="entry name" value="PP-bd_ACP"/>
</dbReference>
<keyword evidence="4" id="KW-0436">Ligase</keyword>
<protein>
    <submittedName>
        <fullName evidence="4">AMP-dependent synthetase and ligase family protein</fullName>
    </submittedName>
</protein>
<dbReference type="GO" id="GO:0005737">
    <property type="term" value="C:cytoplasm"/>
    <property type="evidence" value="ECO:0007669"/>
    <property type="project" value="TreeGrafter"/>
</dbReference>